<dbReference type="SMART" id="SM00450">
    <property type="entry name" value="RHOD"/>
    <property type="match status" value="1"/>
</dbReference>
<dbReference type="PANTHER" id="PTHR42709:SF6">
    <property type="entry name" value="UNDECAPRENYL PHOSPHATE TRANSPORTER A"/>
    <property type="match status" value="1"/>
</dbReference>
<evidence type="ECO:0000256" key="2">
    <source>
        <dbReference type="ARBA" id="ARBA00022475"/>
    </source>
</evidence>
<protein>
    <submittedName>
        <fullName evidence="8">Membrane protein</fullName>
    </submittedName>
</protein>
<dbReference type="PROSITE" id="PS50206">
    <property type="entry name" value="RHODANESE_3"/>
    <property type="match status" value="1"/>
</dbReference>
<reference evidence="9" key="1">
    <citation type="journal article" date="2019" name="Int. J. Syst. Evol. Microbiol.">
        <title>The Global Catalogue of Microorganisms (GCM) 10K type strain sequencing project: providing services to taxonomists for standard genome sequencing and annotation.</title>
        <authorList>
            <consortium name="The Broad Institute Genomics Platform"/>
            <consortium name="The Broad Institute Genome Sequencing Center for Infectious Disease"/>
            <person name="Wu L."/>
            <person name="Ma J."/>
        </authorList>
    </citation>
    <scope>NUCLEOTIDE SEQUENCE [LARGE SCALE GENOMIC DNA]</scope>
    <source>
        <strain evidence="9">CCM 2767</strain>
    </source>
</reference>
<evidence type="ECO:0000256" key="6">
    <source>
        <dbReference type="SAM" id="Phobius"/>
    </source>
</evidence>
<feature type="transmembrane region" description="Helical" evidence="6">
    <location>
        <begin position="12"/>
        <end position="35"/>
    </location>
</feature>
<name>A0A8J3EZB2_9BURK</name>
<dbReference type="GO" id="GO:0005737">
    <property type="term" value="C:cytoplasm"/>
    <property type="evidence" value="ECO:0007669"/>
    <property type="project" value="InterPro"/>
</dbReference>
<dbReference type="Gene3D" id="3.40.250.10">
    <property type="entry name" value="Rhodanese-like domain"/>
    <property type="match status" value="1"/>
</dbReference>
<sequence length="311" mass="33403">MSFLLDLLEQYGLLFVFGNVLIEQLGAPIPAYPTLVMTGALLDRGNYTAPMLLCVGVIAALIADYCWYMAGRKFGGRVLAKLCKISLSPDSCVRQTESVYVRYGPASLLIAKFIPGFASVASALAGAIGTRPAKFIVFDTLGAMLWVGSAIFLGSLFSSAVTDLLDVLAALGKWGIVLIALAFVIYLGKKWWQRHAFLKDLRMARISVDELDQLLKTGNPPTIIDVRSSIGQESGRIPGAMVLTDDELSALVVNSDTNSEVIIYCACPNEASAAKVAKKLMQRGYTKVRPLSGGIDAWVAAGYQVDHETGA</sequence>
<feature type="transmembrane region" description="Helical" evidence="6">
    <location>
        <begin position="109"/>
        <end position="129"/>
    </location>
</feature>
<dbReference type="InterPro" id="IPR001763">
    <property type="entry name" value="Rhodanese-like_dom"/>
</dbReference>
<dbReference type="Pfam" id="PF09335">
    <property type="entry name" value="VTT_dom"/>
    <property type="match status" value="1"/>
</dbReference>
<dbReference type="GO" id="GO:0004792">
    <property type="term" value="F:thiosulfate-cyanide sulfurtransferase activity"/>
    <property type="evidence" value="ECO:0007669"/>
    <property type="project" value="InterPro"/>
</dbReference>
<dbReference type="SUPFAM" id="SSF52821">
    <property type="entry name" value="Rhodanese/Cell cycle control phosphatase"/>
    <property type="match status" value="1"/>
</dbReference>
<evidence type="ECO:0000313" key="8">
    <source>
        <dbReference type="EMBL" id="GGI16805.1"/>
    </source>
</evidence>
<comment type="caution">
    <text evidence="8">The sequence shown here is derived from an EMBL/GenBank/DDBJ whole genome shotgun (WGS) entry which is preliminary data.</text>
</comment>
<organism evidence="8 9">
    <name type="scientific">Oxalicibacterium faecigallinarum</name>
    <dbReference type="NCBI Taxonomy" id="573741"/>
    <lineage>
        <taxon>Bacteria</taxon>
        <taxon>Pseudomonadati</taxon>
        <taxon>Pseudomonadota</taxon>
        <taxon>Betaproteobacteria</taxon>
        <taxon>Burkholderiales</taxon>
        <taxon>Oxalobacteraceae</taxon>
        <taxon>Oxalicibacterium</taxon>
    </lineage>
</organism>
<dbReference type="GO" id="GO:0005886">
    <property type="term" value="C:plasma membrane"/>
    <property type="evidence" value="ECO:0007669"/>
    <property type="project" value="UniProtKB-SubCell"/>
</dbReference>
<dbReference type="EMBL" id="BMDI01000001">
    <property type="protein sequence ID" value="GGI16805.1"/>
    <property type="molecule type" value="Genomic_DNA"/>
</dbReference>
<keyword evidence="5 6" id="KW-0472">Membrane</keyword>
<feature type="transmembrane region" description="Helical" evidence="6">
    <location>
        <begin position="47"/>
        <end position="70"/>
    </location>
</feature>
<dbReference type="CDD" id="cd01444">
    <property type="entry name" value="GlpE_ST"/>
    <property type="match status" value="1"/>
</dbReference>
<evidence type="ECO:0000259" key="7">
    <source>
        <dbReference type="PROSITE" id="PS50206"/>
    </source>
</evidence>
<evidence type="ECO:0000256" key="5">
    <source>
        <dbReference type="ARBA" id="ARBA00023136"/>
    </source>
</evidence>
<keyword evidence="4 6" id="KW-1133">Transmembrane helix</keyword>
<keyword evidence="3 6" id="KW-0812">Transmembrane</keyword>
<gene>
    <name evidence="8" type="ORF">GCM10008066_05800</name>
</gene>
<comment type="subcellular location">
    <subcellularLocation>
        <location evidence="1">Cell membrane</location>
        <topology evidence="1">Multi-pass membrane protein</topology>
    </subcellularLocation>
</comment>
<feature type="transmembrane region" description="Helical" evidence="6">
    <location>
        <begin position="167"/>
        <end position="188"/>
    </location>
</feature>
<dbReference type="Proteomes" id="UP000642180">
    <property type="component" value="Unassembled WGS sequence"/>
</dbReference>
<dbReference type="AlphaFoldDB" id="A0A8J3EZB2"/>
<dbReference type="InterPro" id="IPR032816">
    <property type="entry name" value="VTT_dom"/>
</dbReference>
<dbReference type="Pfam" id="PF00581">
    <property type="entry name" value="Rhodanese"/>
    <property type="match status" value="1"/>
</dbReference>
<keyword evidence="9" id="KW-1185">Reference proteome</keyword>
<dbReference type="PANTHER" id="PTHR42709">
    <property type="entry name" value="ALKALINE PHOSPHATASE LIKE PROTEIN"/>
    <property type="match status" value="1"/>
</dbReference>
<evidence type="ECO:0000256" key="1">
    <source>
        <dbReference type="ARBA" id="ARBA00004651"/>
    </source>
</evidence>
<evidence type="ECO:0000313" key="9">
    <source>
        <dbReference type="Proteomes" id="UP000642180"/>
    </source>
</evidence>
<dbReference type="InterPro" id="IPR051311">
    <property type="entry name" value="DedA_domain"/>
</dbReference>
<feature type="transmembrane region" description="Helical" evidence="6">
    <location>
        <begin position="141"/>
        <end position="161"/>
    </location>
</feature>
<keyword evidence="2" id="KW-1003">Cell membrane</keyword>
<dbReference type="RefSeq" id="WP_188379774.1">
    <property type="nucleotide sequence ID" value="NZ_BMDI01000001.1"/>
</dbReference>
<evidence type="ECO:0000256" key="3">
    <source>
        <dbReference type="ARBA" id="ARBA00022692"/>
    </source>
</evidence>
<proteinExistence type="predicted"/>
<evidence type="ECO:0000256" key="4">
    <source>
        <dbReference type="ARBA" id="ARBA00022989"/>
    </source>
</evidence>
<dbReference type="InterPro" id="IPR023695">
    <property type="entry name" value="Thiosulf_sulfurTrfase"/>
</dbReference>
<dbReference type="InterPro" id="IPR036873">
    <property type="entry name" value="Rhodanese-like_dom_sf"/>
</dbReference>
<accession>A0A8J3EZB2</accession>
<feature type="domain" description="Rhodanese" evidence="7">
    <location>
        <begin position="217"/>
        <end position="307"/>
    </location>
</feature>